<protein>
    <submittedName>
        <fullName evidence="1">XRE family transcriptional regulator</fullName>
    </submittedName>
</protein>
<dbReference type="EMBL" id="JAEVHM010000298">
    <property type="protein sequence ID" value="MBM0235589.1"/>
    <property type="molecule type" value="Genomic_DNA"/>
</dbReference>
<gene>
    <name evidence="1" type="ORF">JNW91_29755</name>
</gene>
<dbReference type="SUPFAM" id="SSF47413">
    <property type="entry name" value="lambda repressor-like DNA-binding domains"/>
    <property type="match status" value="1"/>
</dbReference>
<reference evidence="1 2" key="1">
    <citation type="submission" date="2021-01" db="EMBL/GenBank/DDBJ databases">
        <title>Draft genome sequence of Micromonospora sp. strain STR1_7.</title>
        <authorList>
            <person name="Karlyshev A."/>
            <person name="Jawad R."/>
        </authorList>
    </citation>
    <scope>NUCLEOTIDE SEQUENCE [LARGE SCALE GENOMIC DNA]</scope>
    <source>
        <strain evidence="1 2">STR1-7</strain>
    </source>
</reference>
<evidence type="ECO:0000313" key="2">
    <source>
        <dbReference type="Proteomes" id="UP000601027"/>
    </source>
</evidence>
<name>A0ABS1Y251_9ACTN</name>
<dbReference type="Proteomes" id="UP000601027">
    <property type="component" value="Unassembled WGS sequence"/>
</dbReference>
<comment type="caution">
    <text evidence="1">The sequence shown here is derived from an EMBL/GenBank/DDBJ whole genome shotgun (WGS) entry which is preliminary data.</text>
</comment>
<organism evidence="1 2">
    <name type="scientific">Micromonospora parastrephiae</name>
    <dbReference type="NCBI Taxonomy" id="2806101"/>
    <lineage>
        <taxon>Bacteria</taxon>
        <taxon>Bacillati</taxon>
        <taxon>Actinomycetota</taxon>
        <taxon>Actinomycetes</taxon>
        <taxon>Micromonosporales</taxon>
        <taxon>Micromonosporaceae</taxon>
        <taxon>Micromonospora</taxon>
    </lineage>
</organism>
<sequence length="249" mass="26989">MMEQPSFGVLLARLLQHRGVNLSKLARAAPVPETELRTVLTGAVPSPSLLRRLAPALKLHTADLFVVAELPVPADLAPVEAISGSLIKELVRCAINLRPEQRHRLRQLAQSLPRRDRVEQELTLPVYEQYEPSFGATVVRMLRNRNLDWSTSTQILYNLAGVGPLSAATIGAVGHGRKELSPELLVGFATVLAIPADDLAAMAGVELTPEIPRPHAAGADLAGLIWDIRRLTTDQVRHVCEAAKSELAG</sequence>
<keyword evidence="2" id="KW-1185">Reference proteome</keyword>
<evidence type="ECO:0000313" key="1">
    <source>
        <dbReference type="EMBL" id="MBM0235589.1"/>
    </source>
</evidence>
<dbReference type="InterPro" id="IPR010982">
    <property type="entry name" value="Lambda_DNA-bd_dom_sf"/>
</dbReference>
<accession>A0ABS1Y251</accession>
<dbReference type="RefSeq" id="WP_203178835.1">
    <property type="nucleotide sequence ID" value="NZ_JAEVHM010000298.1"/>
</dbReference>
<proteinExistence type="predicted"/>